<dbReference type="Proteomes" id="UP000274429">
    <property type="component" value="Unassembled WGS sequence"/>
</dbReference>
<proteinExistence type="predicted"/>
<keyword evidence="2" id="KW-1185">Reference proteome</keyword>
<dbReference type="PANTHER" id="PTHR12975">
    <property type="entry name" value="TRANSPORT PROTEIN TRAPP"/>
    <property type="match status" value="1"/>
</dbReference>
<name>A0A3P7GSC7_HYDTA</name>
<dbReference type="PANTHER" id="PTHR12975:SF6">
    <property type="entry name" value="TRAFFICKING PROTEIN PARTICLE COMPLEX SUBUNIT 8"/>
    <property type="match status" value="1"/>
</dbReference>
<dbReference type="GO" id="GO:1990072">
    <property type="term" value="C:TRAPPIII protein complex"/>
    <property type="evidence" value="ECO:0007669"/>
    <property type="project" value="TreeGrafter"/>
</dbReference>
<organism evidence="1 2">
    <name type="scientific">Hydatigena taeniaeformis</name>
    <name type="common">Feline tapeworm</name>
    <name type="synonym">Taenia taeniaeformis</name>
    <dbReference type="NCBI Taxonomy" id="6205"/>
    <lineage>
        <taxon>Eukaryota</taxon>
        <taxon>Metazoa</taxon>
        <taxon>Spiralia</taxon>
        <taxon>Lophotrochozoa</taxon>
        <taxon>Platyhelminthes</taxon>
        <taxon>Cestoda</taxon>
        <taxon>Eucestoda</taxon>
        <taxon>Cyclophyllidea</taxon>
        <taxon>Taeniidae</taxon>
        <taxon>Hydatigera</taxon>
    </lineage>
</organism>
<dbReference type="EMBL" id="UYWX01005200">
    <property type="protein sequence ID" value="VDM25548.1"/>
    <property type="molecule type" value="Genomic_DNA"/>
</dbReference>
<protein>
    <submittedName>
        <fullName evidence="1">Uncharacterized protein</fullName>
    </submittedName>
</protein>
<reference evidence="1 2" key="1">
    <citation type="submission" date="2018-11" db="EMBL/GenBank/DDBJ databases">
        <authorList>
            <consortium name="Pathogen Informatics"/>
        </authorList>
    </citation>
    <scope>NUCLEOTIDE SEQUENCE [LARGE SCALE GENOMIC DNA]</scope>
</reference>
<dbReference type="OrthoDB" id="203724at2759"/>
<evidence type="ECO:0000313" key="1">
    <source>
        <dbReference type="EMBL" id="VDM25548.1"/>
    </source>
</evidence>
<sequence>MALEILSPIKGFDSGWTLALDHVNENLARQQLLLNQPREALQSLWHLLSPHSNQLEAAQSRFLQEFLNILNTVNSSGEGSREWLELGLPVFEKHHIKVMLGTPVRKTDDDCMVEARGTAFSDNENDDPEDVRTFSTHRSSLPNNFATLIFPSLTSSTDIPAWMVLTDVPFVEERQDVGVDRMKRPGEEFTRFLYSRPSYSLPRQAVFRRLKALLSLHIGRELCHDTDDGDLIVVMAQSVNGEKKKKKMQWHSIPVGGKPEYFLPGGIIRVKDCCLLDNYDAFMIVLPKSVALPPPF</sequence>
<dbReference type="InterPro" id="IPR024420">
    <property type="entry name" value="TRAPP_III_complex_Trs85"/>
</dbReference>
<dbReference type="AlphaFoldDB" id="A0A3P7GSC7"/>
<accession>A0A3P7GSC7</accession>
<evidence type="ECO:0000313" key="2">
    <source>
        <dbReference type="Proteomes" id="UP000274429"/>
    </source>
</evidence>
<gene>
    <name evidence="1" type="ORF">TTAC_LOCUS4734</name>
</gene>